<sequence length="377" mass="40241">MSVRAGEHDTVATLLRDYRPESFFLASPRGVVLAPSPAFGLTSPDEARSALADARPGTLLVGAFPFDLRRPARVGLSERVRHAAPMVPGSVTTPAGVSAVRWSWNDPDPGAYQVAVARALDRITAGDLRKVVLARSAELIADRPPRPAELLAALAASDPSAYVFATDLGRRTLLGASPELLVSRRCGTVLANPIVGSAPRDPDPVQDGHNATALLRSVKEHQEHHMVVDKVADALAPLCRRLRVPKLPELLRTAQMWHLSSRVTALPREGVTALDLALALHPTPAVCGRPDGSAREVINEVEPFRRDFYTGIVGWTDTWGDGEWAIALRCGELRDASLRLYAGTGVVETSTPEEGAAGTSAQLRTLLSALGAGDAER</sequence>
<organism evidence="7 8">
    <name type="scientific">Amycolatopsis pigmentata</name>
    <dbReference type="NCBI Taxonomy" id="450801"/>
    <lineage>
        <taxon>Bacteria</taxon>
        <taxon>Bacillati</taxon>
        <taxon>Actinomycetota</taxon>
        <taxon>Actinomycetes</taxon>
        <taxon>Pseudonocardiales</taxon>
        <taxon>Pseudonocardiaceae</taxon>
        <taxon>Amycolatopsis</taxon>
    </lineage>
</organism>
<protein>
    <recommendedName>
        <fullName evidence="3">isochorismate synthase</fullName>
        <ecNumber evidence="3">5.4.4.2</ecNumber>
    </recommendedName>
    <alternativeName>
        <fullName evidence="5">Isochorismate mutase</fullName>
    </alternativeName>
</protein>
<evidence type="ECO:0000313" key="7">
    <source>
        <dbReference type="EMBL" id="MFD2420723.1"/>
    </source>
</evidence>
<keyword evidence="4 7" id="KW-0413">Isomerase</keyword>
<gene>
    <name evidence="7" type="ORF">ACFSXZ_30780</name>
</gene>
<dbReference type="EC" id="5.4.4.2" evidence="3"/>
<reference evidence="8" key="1">
    <citation type="journal article" date="2019" name="Int. J. Syst. Evol. Microbiol.">
        <title>The Global Catalogue of Microorganisms (GCM) 10K type strain sequencing project: providing services to taxonomists for standard genome sequencing and annotation.</title>
        <authorList>
            <consortium name="The Broad Institute Genomics Platform"/>
            <consortium name="The Broad Institute Genome Sequencing Center for Infectious Disease"/>
            <person name="Wu L."/>
            <person name="Ma J."/>
        </authorList>
    </citation>
    <scope>NUCLEOTIDE SEQUENCE [LARGE SCALE GENOMIC DNA]</scope>
    <source>
        <strain evidence="8">CGMCC 4.7645</strain>
    </source>
</reference>
<comment type="catalytic activity">
    <reaction evidence="1">
        <text>chorismate = isochorismate</text>
        <dbReference type="Rhea" id="RHEA:18985"/>
        <dbReference type="ChEBI" id="CHEBI:29748"/>
        <dbReference type="ChEBI" id="CHEBI:29780"/>
        <dbReference type="EC" id="5.4.4.2"/>
    </reaction>
</comment>
<accession>A0ABW5G093</accession>
<feature type="domain" description="Chorismate-utilising enzyme C-terminal" evidence="6">
    <location>
        <begin position="111"/>
        <end position="354"/>
    </location>
</feature>
<evidence type="ECO:0000256" key="5">
    <source>
        <dbReference type="ARBA" id="ARBA00041564"/>
    </source>
</evidence>
<name>A0ABW5G093_9PSEU</name>
<dbReference type="Gene3D" id="3.60.120.10">
    <property type="entry name" value="Anthranilate synthase"/>
    <property type="match status" value="1"/>
</dbReference>
<dbReference type="SUPFAM" id="SSF56322">
    <property type="entry name" value="ADC synthase"/>
    <property type="match status" value="1"/>
</dbReference>
<evidence type="ECO:0000313" key="8">
    <source>
        <dbReference type="Proteomes" id="UP001597417"/>
    </source>
</evidence>
<dbReference type="EMBL" id="JBHUKR010000020">
    <property type="protein sequence ID" value="MFD2420723.1"/>
    <property type="molecule type" value="Genomic_DNA"/>
</dbReference>
<proteinExistence type="inferred from homology"/>
<evidence type="ECO:0000256" key="4">
    <source>
        <dbReference type="ARBA" id="ARBA00023235"/>
    </source>
</evidence>
<keyword evidence="8" id="KW-1185">Reference proteome</keyword>
<dbReference type="InterPro" id="IPR015890">
    <property type="entry name" value="Chorismate_C"/>
</dbReference>
<dbReference type="InterPro" id="IPR004561">
    <property type="entry name" value="IsoChor_synthase"/>
</dbReference>
<dbReference type="GO" id="GO:0008909">
    <property type="term" value="F:isochorismate synthase activity"/>
    <property type="evidence" value="ECO:0007669"/>
    <property type="project" value="UniProtKB-EC"/>
</dbReference>
<dbReference type="NCBIfam" id="TIGR00543">
    <property type="entry name" value="isochor_syn"/>
    <property type="match status" value="1"/>
</dbReference>
<comment type="similarity">
    <text evidence="2">Belongs to the isochorismate synthase family.</text>
</comment>
<evidence type="ECO:0000256" key="2">
    <source>
        <dbReference type="ARBA" id="ARBA00005297"/>
    </source>
</evidence>
<evidence type="ECO:0000259" key="6">
    <source>
        <dbReference type="Pfam" id="PF00425"/>
    </source>
</evidence>
<dbReference type="PANTHER" id="PTHR42839:SF2">
    <property type="entry name" value="ISOCHORISMATE SYNTHASE ENTC"/>
    <property type="match status" value="1"/>
</dbReference>
<dbReference type="InterPro" id="IPR005801">
    <property type="entry name" value="ADC_synthase"/>
</dbReference>
<dbReference type="RefSeq" id="WP_378268918.1">
    <property type="nucleotide sequence ID" value="NZ_JBHUKR010000020.1"/>
</dbReference>
<dbReference type="Proteomes" id="UP001597417">
    <property type="component" value="Unassembled WGS sequence"/>
</dbReference>
<dbReference type="Pfam" id="PF00425">
    <property type="entry name" value="Chorismate_bind"/>
    <property type="match status" value="1"/>
</dbReference>
<evidence type="ECO:0000256" key="3">
    <source>
        <dbReference type="ARBA" id="ARBA00012824"/>
    </source>
</evidence>
<dbReference type="PANTHER" id="PTHR42839">
    <property type="entry name" value="ISOCHORISMATE SYNTHASE ENTC"/>
    <property type="match status" value="1"/>
</dbReference>
<comment type="caution">
    <text evidence="7">The sequence shown here is derived from an EMBL/GenBank/DDBJ whole genome shotgun (WGS) entry which is preliminary data.</text>
</comment>
<evidence type="ECO:0000256" key="1">
    <source>
        <dbReference type="ARBA" id="ARBA00000799"/>
    </source>
</evidence>